<dbReference type="InterPro" id="IPR006139">
    <property type="entry name" value="D-isomer_2_OHA_DH_cat_dom"/>
</dbReference>
<dbReference type="PROSITE" id="PS00670">
    <property type="entry name" value="D_2_HYDROXYACID_DH_2"/>
    <property type="match status" value="1"/>
</dbReference>
<accession>A0A1F5YTG6</accession>
<dbReference type="SUPFAM" id="SSF51735">
    <property type="entry name" value="NAD(P)-binding Rossmann-fold domains"/>
    <property type="match status" value="1"/>
</dbReference>
<protein>
    <submittedName>
        <fullName evidence="6">Hydroxyacid dehydrogenase</fullName>
    </submittedName>
</protein>
<dbReference type="InterPro" id="IPR058205">
    <property type="entry name" value="D-LDH-like"/>
</dbReference>
<dbReference type="InterPro" id="IPR015878">
    <property type="entry name" value="Ado_hCys_hydrolase_NAD-bd"/>
</dbReference>
<gene>
    <name evidence="6" type="ORF">A3F83_16665</name>
</gene>
<dbReference type="PROSITE" id="PS00065">
    <property type="entry name" value="D_2_HYDROXYACID_DH_1"/>
    <property type="match status" value="1"/>
</dbReference>
<name>A0A1F5YTG6_9BACT</name>
<evidence type="ECO:0000256" key="1">
    <source>
        <dbReference type="ARBA" id="ARBA00005854"/>
    </source>
</evidence>
<dbReference type="InterPro" id="IPR029753">
    <property type="entry name" value="D-isomer_DH_CS"/>
</dbReference>
<dbReference type="PROSITE" id="PS00671">
    <property type="entry name" value="D_2_HYDROXYACID_DH_3"/>
    <property type="match status" value="1"/>
</dbReference>
<dbReference type="InterPro" id="IPR006140">
    <property type="entry name" value="D-isomer_DH_NAD-bd"/>
</dbReference>
<dbReference type="SMART" id="SM00997">
    <property type="entry name" value="AdoHcyase_NAD"/>
    <property type="match status" value="1"/>
</dbReference>
<dbReference type="SUPFAM" id="SSF52283">
    <property type="entry name" value="Formate/glycerate dehydrogenase catalytic domain-like"/>
    <property type="match status" value="1"/>
</dbReference>
<dbReference type="AlphaFoldDB" id="A0A1F5YTG6"/>
<evidence type="ECO:0000256" key="3">
    <source>
        <dbReference type="ARBA" id="ARBA00023027"/>
    </source>
</evidence>
<dbReference type="InterPro" id="IPR029752">
    <property type="entry name" value="D-isomer_DH_CS1"/>
</dbReference>
<dbReference type="PANTHER" id="PTHR43026">
    <property type="entry name" value="2-HYDROXYACID DEHYDROGENASE HOMOLOG 1-RELATED"/>
    <property type="match status" value="1"/>
</dbReference>
<keyword evidence="3" id="KW-0520">NAD</keyword>
<evidence type="ECO:0000313" key="7">
    <source>
        <dbReference type="Proteomes" id="UP000179129"/>
    </source>
</evidence>
<dbReference type="CDD" id="cd12183">
    <property type="entry name" value="LDH_like_2"/>
    <property type="match status" value="1"/>
</dbReference>
<sequence length="333" mass="36697">MKVAFYDTRSYDRQYFEAAAGSERLEWRFFEMRLGPHSLKSAESCEAVCIFVNDKLDRECLEGLAGLGVKLIALRCAGFNNVDLEAAREKALKVVRVPAYSPNAVAEFTVGLLLTLNRKIHRAYNRVRELNFSLNGLVGFDIAGKTVGILGAGKIGRLTARIFCGFGAQVLAWDKNPDPQWADQAGVRYAELDEILPRADIVSLHAPLMTGTYHLINADTIARMKPGAYLINTSRGKLIDTRALIRGLKSGKLGGVCLDVYEEEEGVFFEDLSTEVLPDDDLARLLTFPNVIITSHQGFMTGEALREIARVTVNNLLAFMQGQPLLAETILAG</sequence>
<dbReference type="Pfam" id="PF00389">
    <property type="entry name" value="2-Hacid_dh"/>
    <property type="match status" value="1"/>
</dbReference>
<reference evidence="6 7" key="1">
    <citation type="journal article" date="2016" name="Nat. Commun.">
        <title>Thousands of microbial genomes shed light on interconnected biogeochemical processes in an aquifer system.</title>
        <authorList>
            <person name="Anantharaman K."/>
            <person name="Brown C.T."/>
            <person name="Hug L.A."/>
            <person name="Sharon I."/>
            <person name="Castelle C.J."/>
            <person name="Probst A.J."/>
            <person name="Thomas B.C."/>
            <person name="Singh A."/>
            <person name="Wilkins M.J."/>
            <person name="Karaoz U."/>
            <person name="Brodie E.L."/>
            <person name="Williams K.H."/>
            <person name="Hubbard S.S."/>
            <person name="Banfield J.F."/>
        </authorList>
    </citation>
    <scope>NUCLEOTIDE SEQUENCE [LARGE SCALE GENOMIC DNA]</scope>
</reference>
<dbReference type="PANTHER" id="PTHR43026:SF1">
    <property type="entry name" value="2-HYDROXYACID DEHYDROGENASE HOMOLOG 1-RELATED"/>
    <property type="match status" value="1"/>
</dbReference>
<dbReference type="Gene3D" id="3.40.50.720">
    <property type="entry name" value="NAD(P)-binding Rossmann-like Domain"/>
    <property type="match status" value="2"/>
</dbReference>
<evidence type="ECO:0000256" key="2">
    <source>
        <dbReference type="ARBA" id="ARBA00023002"/>
    </source>
</evidence>
<dbReference type="Proteomes" id="UP000179129">
    <property type="component" value="Unassembled WGS sequence"/>
</dbReference>
<dbReference type="Pfam" id="PF02826">
    <property type="entry name" value="2-Hacid_dh_C"/>
    <property type="match status" value="1"/>
</dbReference>
<evidence type="ECO:0000259" key="5">
    <source>
        <dbReference type="SMART" id="SM00997"/>
    </source>
</evidence>
<dbReference type="GO" id="GO:0051287">
    <property type="term" value="F:NAD binding"/>
    <property type="evidence" value="ECO:0007669"/>
    <property type="project" value="InterPro"/>
</dbReference>
<dbReference type="InterPro" id="IPR036291">
    <property type="entry name" value="NAD(P)-bd_dom_sf"/>
</dbReference>
<organism evidence="6 7">
    <name type="scientific">Candidatus Glassbacteria bacterium RIFCSPLOWO2_12_FULL_58_11</name>
    <dbReference type="NCBI Taxonomy" id="1817867"/>
    <lineage>
        <taxon>Bacteria</taxon>
        <taxon>Candidatus Glassiibacteriota</taxon>
    </lineage>
</organism>
<comment type="caution">
    <text evidence="6">The sequence shown here is derived from an EMBL/GenBank/DDBJ whole genome shotgun (WGS) entry which is preliminary data.</text>
</comment>
<dbReference type="STRING" id="1817867.A3F83_16665"/>
<comment type="similarity">
    <text evidence="1 4">Belongs to the D-isomer specific 2-hydroxyacid dehydrogenase family.</text>
</comment>
<proteinExistence type="inferred from homology"/>
<feature type="domain" description="S-adenosyl-L-homocysteine hydrolase NAD binding" evidence="5">
    <location>
        <begin position="125"/>
        <end position="260"/>
    </location>
</feature>
<evidence type="ECO:0000313" key="6">
    <source>
        <dbReference type="EMBL" id="OGG03202.1"/>
    </source>
</evidence>
<evidence type="ECO:0000256" key="4">
    <source>
        <dbReference type="RuleBase" id="RU003719"/>
    </source>
</evidence>
<dbReference type="EMBL" id="MFIX01000156">
    <property type="protein sequence ID" value="OGG03202.1"/>
    <property type="molecule type" value="Genomic_DNA"/>
</dbReference>
<keyword evidence="2 4" id="KW-0560">Oxidoreductase</keyword>
<dbReference type="GO" id="GO:0008720">
    <property type="term" value="F:D-lactate dehydrogenase (NAD+) activity"/>
    <property type="evidence" value="ECO:0007669"/>
    <property type="project" value="TreeGrafter"/>
</dbReference>